<sequence>MDWTMDADLPHRFKQWKRQVRNEIRLLMAGDSSTGEVYACTMVLVCAGEQGEDIIDQAGLSGLKHGDVLKDYQMLKEKDCTAEHIIQLALRAEYRETANTRMSKTVNSSSASTALQDIMSGSTTHLSKPCAVESSKATLFLNKLSEHVSMEDEQLSVWMH</sequence>
<proteinExistence type="predicted"/>
<dbReference type="HOGENOM" id="CLU_1961681_0_0_1"/>
<evidence type="ECO:0000313" key="1">
    <source>
        <dbReference type="EMBL" id="ELT99914.1"/>
    </source>
</evidence>
<reference evidence="1 3" key="2">
    <citation type="journal article" date="2013" name="Nature">
        <title>Insights into bilaterian evolution from three spiralian genomes.</title>
        <authorList>
            <person name="Simakov O."/>
            <person name="Marletaz F."/>
            <person name="Cho S.J."/>
            <person name="Edsinger-Gonzales E."/>
            <person name="Havlak P."/>
            <person name="Hellsten U."/>
            <person name="Kuo D.H."/>
            <person name="Larsson T."/>
            <person name="Lv J."/>
            <person name="Arendt D."/>
            <person name="Savage R."/>
            <person name="Osoegawa K."/>
            <person name="de Jong P."/>
            <person name="Grimwood J."/>
            <person name="Chapman J.A."/>
            <person name="Shapiro H."/>
            <person name="Aerts A."/>
            <person name="Otillar R.P."/>
            <person name="Terry A.Y."/>
            <person name="Boore J.L."/>
            <person name="Grigoriev I.V."/>
            <person name="Lindberg D.R."/>
            <person name="Seaver E.C."/>
            <person name="Weisblat D.A."/>
            <person name="Putnam N.H."/>
            <person name="Rokhsar D.S."/>
        </authorList>
    </citation>
    <scope>NUCLEOTIDE SEQUENCE</scope>
    <source>
        <strain evidence="1 3">I ESC-2004</strain>
    </source>
</reference>
<keyword evidence="3" id="KW-1185">Reference proteome</keyword>
<accession>R7U1R2</accession>
<evidence type="ECO:0000313" key="2">
    <source>
        <dbReference type="EnsemblMetazoa" id="CapteP197267"/>
    </source>
</evidence>
<dbReference type="EMBL" id="AMQN01026325">
    <property type="status" value="NOT_ANNOTATED_CDS"/>
    <property type="molecule type" value="Genomic_DNA"/>
</dbReference>
<reference evidence="3" key="1">
    <citation type="submission" date="2012-12" db="EMBL/GenBank/DDBJ databases">
        <authorList>
            <person name="Hellsten U."/>
            <person name="Grimwood J."/>
            <person name="Chapman J.A."/>
            <person name="Shapiro H."/>
            <person name="Aerts A."/>
            <person name="Otillar R.P."/>
            <person name="Terry A.Y."/>
            <person name="Boore J.L."/>
            <person name="Simakov O."/>
            <person name="Marletaz F."/>
            <person name="Cho S.-J."/>
            <person name="Edsinger-Gonzales E."/>
            <person name="Havlak P."/>
            <person name="Kuo D.-H."/>
            <person name="Larsson T."/>
            <person name="Lv J."/>
            <person name="Arendt D."/>
            <person name="Savage R."/>
            <person name="Osoegawa K."/>
            <person name="de Jong P."/>
            <person name="Lindberg D.R."/>
            <person name="Seaver E.C."/>
            <person name="Weisblat D.A."/>
            <person name="Putnam N.H."/>
            <person name="Grigoriev I.V."/>
            <person name="Rokhsar D.S."/>
        </authorList>
    </citation>
    <scope>NUCLEOTIDE SEQUENCE</scope>
    <source>
        <strain evidence="3">I ESC-2004</strain>
    </source>
</reference>
<dbReference type="EMBL" id="KB306394">
    <property type="protein sequence ID" value="ELT99914.1"/>
    <property type="molecule type" value="Genomic_DNA"/>
</dbReference>
<protein>
    <submittedName>
        <fullName evidence="1 2">Uncharacterized protein</fullName>
    </submittedName>
</protein>
<evidence type="ECO:0000313" key="3">
    <source>
        <dbReference type="Proteomes" id="UP000014760"/>
    </source>
</evidence>
<dbReference type="EMBL" id="AMQN01026324">
    <property type="status" value="NOT_ANNOTATED_CDS"/>
    <property type="molecule type" value="Genomic_DNA"/>
</dbReference>
<name>R7U1R2_CAPTE</name>
<gene>
    <name evidence="1" type="ORF">CAPTEDRAFT_197267</name>
</gene>
<dbReference type="AlphaFoldDB" id="R7U1R2"/>
<organism evidence="1">
    <name type="scientific">Capitella teleta</name>
    <name type="common">Polychaete worm</name>
    <dbReference type="NCBI Taxonomy" id="283909"/>
    <lineage>
        <taxon>Eukaryota</taxon>
        <taxon>Metazoa</taxon>
        <taxon>Spiralia</taxon>
        <taxon>Lophotrochozoa</taxon>
        <taxon>Annelida</taxon>
        <taxon>Polychaeta</taxon>
        <taxon>Sedentaria</taxon>
        <taxon>Scolecida</taxon>
        <taxon>Capitellidae</taxon>
        <taxon>Capitella</taxon>
    </lineage>
</organism>
<reference evidence="2" key="3">
    <citation type="submission" date="2015-06" db="UniProtKB">
        <authorList>
            <consortium name="EnsemblMetazoa"/>
        </authorList>
    </citation>
    <scope>IDENTIFICATION</scope>
</reference>
<dbReference type="Proteomes" id="UP000014760">
    <property type="component" value="Unassembled WGS sequence"/>
</dbReference>
<dbReference type="EnsemblMetazoa" id="CapteT197267">
    <property type="protein sequence ID" value="CapteP197267"/>
    <property type="gene ID" value="CapteG197267"/>
</dbReference>